<dbReference type="Pfam" id="PF01904">
    <property type="entry name" value="DUF72"/>
    <property type="match status" value="1"/>
</dbReference>
<evidence type="ECO:0000313" key="2">
    <source>
        <dbReference type="Proteomes" id="UP001549320"/>
    </source>
</evidence>
<dbReference type="PANTHER" id="PTHR30348:SF4">
    <property type="entry name" value="DUF72 DOMAIN-CONTAINING PROTEIN"/>
    <property type="match status" value="1"/>
</dbReference>
<name>A0ABV2Q7W6_9BURK</name>
<gene>
    <name evidence="1" type="ORF">ABIE13_002242</name>
</gene>
<protein>
    <submittedName>
        <fullName evidence="1">Uncharacterized protein YecE (DUF72 family)</fullName>
    </submittedName>
</protein>
<dbReference type="EMBL" id="JBEPSH010000004">
    <property type="protein sequence ID" value="MET4577131.1"/>
    <property type="molecule type" value="Genomic_DNA"/>
</dbReference>
<dbReference type="SUPFAM" id="SSF117396">
    <property type="entry name" value="TM1631-like"/>
    <property type="match status" value="1"/>
</dbReference>
<dbReference type="RefSeq" id="WP_354443259.1">
    <property type="nucleotide sequence ID" value="NZ_JBEPSH010000004.1"/>
</dbReference>
<dbReference type="PANTHER" id="PTHR30348">
    <property type="entry name" value="UNCHARACTERIZED PROTEIN YECE"/>
    <property type="match status" value="1"/>
</dbReference>
<dbReference type="Gene3D" id="3.20.20.410">
    <property type="entry name" value="Protein of unknown function UPF0759"/>
    <property type="match status" value="1"/>
</dbReference>
<dbReference type="InterPro" id="IPR036520">
    <property type="entry name" value="UPF0759_sf"/>
</dbReference>
<organism evidence="1 2">
    <name type="scientific">Ottowia thiooxydans</name>
    <dbReference type="NCBI Taxonomy" id="219182"/>
    <lineage>
        <taxon>Bacteria</taxon>
        <taxon>Pseudomonadati</taxon>
        <taxon>Pseudomonadota</taxon>
        <taxon>Betaproteobacteria</taxon>
        <taxon>Burkholderiales</taxon>
        <taxon>Comamonadaceae</taxon>
        <taxon>Ottowia</taxon>
    </lineage>
</organism>
<proteinExistence type="predicted"/>
<sequence length="279" mass="30895">MANASAQLSGRTRVGIGGWNFAEWRAGVFYPPGLPQAEELEFASRHLTSIEINSTFYTAQKPAIYARWRDQTPEGFQFSLKAHRLATQRRRLSEGTESVVRFLESGITELGAKLGPIVWQLAPYYAFDADDLEYFLSLLPNALDGLPLRHVLEPRHESFACAEYVRLARAYGVATVYTDSPDYPNIADVTSDFVYARLMRSQADEPTGYSTADLSLWARRAQAWRAGGTPEDLPLVVPEGGVKAKAKCTPRDVFIYFISAAKARNPAAAQSLIARLQAG</sequence>
<evidence type="ECO:0000313" key="1">
    <source>
        <dbReference type="EMBL" id="MET4577131.1"/>
    </source>
</evidence>
<dbReference type="Proteomes" id="UP001549320">
    <property type="component" value="Unassembled WGS sequence"/>
</dbReference>
<keyword evidence="2" id="KW-1185">Reference proteome</keyword>
<reference evidence="1 2" key="1">
    <citation type="submission" date="2024-06" db="EMBL/GenBank/DDBJ databases">
        <title>Sorghum-associated microbial communities from plants grown in Nebraska, USA.</title>
        <authorList>
            <person name="Schachtman D."/>
        </authorList>
    </citation>
    <scope>NUCLEOTIDE SEQUENCE [LARGE SCALE GENOMIC DNA]</scope>
    <source>
        <strain evidence="1 2">2709</strain>
    </source>
</reference>
<accession>A0ABV2Q7W6</accession>
<dbReference type="InterPro" id="IPR002763">
    <property type="entry name" value="DUF72"/>
</dbReference>
<comment type="caution">
    <text evidence="1">The sequence shown here is derived from an EMBL/GenBank/DDBJ whole genome shotgun (WGS) entry which is preliminary data.</text>
</comment>